<feature type="compositionally biased region" description="Low complexity" evidence="1">
    <location>
        <begin position="245"/>
        <end position="258"/>
    </location>
</feature>
<gene>
    <name evidence="3" type="ORF">FB192DRAFT_1379804</name>
</gene>
<name>A0A8H4BI72_MUCCL</name>
<feature type="compositionally biased region" description="Low complexity" evidence="1">
    <location>
        <begin position="651"/>
        <end position="660"/>
    </location>
</feature>
<evidence type="ECO:0000313" key="4">
    <source>
        <dbReference type="Proteomes" id="UP000469890"/>
    </source>
</evidence>
<feature type="region of interest" description="Disordered" evidence="1">
    <location>
        <begin position="245"/>
        <end position="274"/>
    </location>
</feature>
<feature type="domain" description="DUF7082" evidence="2">
    <location>
        <begin position="528"/>
        <end position="629"/>
    </location>
</feature>
<dbReference type="EMBL" id="JAAECE010000004">
    <property type="protein sequence ID" value="KAF1802784.1"/>
    <property type="molecule type" value="Genomic_DNA"/>
</dbReference>
<feature type="compositionally biased region" description="Polar residues" evidence="1">
    <location>
        <begin position="259"/>
        <end position="273"/>
    </location>
</feature>
<feature type="region of interest" description="Disordered" evidence="1">
    <location>
        <begin position="40"/>
        <end position="59"/>
    </location>
</feature>
<accession>A0A8H4BI72</accession>
<dbReference type="GO" id="GO:0005634">
    <property type="term" value="C:nucleus"/>
    <property type="evidence" value="ECO:0007669"/>
    <property type="project" value="TreeGrafter"/>
</dbReference>
<reference evidence="3 4" key="1">
    <citation type="submission" date="2019-09" db="EMBL/GenBank/DDBJ databases">
        <authorList>
            <consortium name="DOE Joint Genome Institute"/>
            <person name="Mondo S.J."/>
            <person name="Navarro-Mendoza M.I."/>
            <person name="Perez-Arques C."/>
            <person name="Panchal S."/>
            <person name="Nicolas F.E."/>
            <person name="Ganguly P."/>
            <person name="Pangilinan J."/>
            <person name="Grigoriev I."/>
            <person name="Heitman J."/>
            <person name="Sanya K."/>
            <person name="Garre V."/>
        </authorList>
    </citation>
    <scope>NUCLEOTIDE SEQUENCE [LARGE SCALE GENOMIC DNA]</scope>
    <source>
        <strain evidence="3 4">MU402</strain>
    </source>
</reference>
<dbReference type="PANTHER" id="PTHR39463:SF1">
    <property type="entry name" value="MEDUSA"/>
    <property type="match status" value="1"/>
</dbReference>
<dbReference type="InterPro" id="IPR055509">
    <property type="entry name" value="DUF7082"/>
</dbReference>
<evidence type="ECO:0000256" key="1">
    <source>
        <dbReference type="SAM" id="MobiDB-lite"/>
    </source>
</evidence>
<comment type="caution">
    <text evidence="3">The sequence shown here is derived from an EMBL/GenBank/DDBJ whole genome shotgun (WGS) entry which is preliminary data.</text>
</comment>
<dbReference type="Proteomes" id="UP000469890">
    <property type="component" value="Unassembled WGS sequence"/>
</dbReference>
<dbReference type="Pfam" id="PF23305">
    <property type="entry name" value="DUF7082"/>
    <property type="match status" value="2"/>
</dbReference>
<feature type="domain" description="DUF7082" evidence="2">
    <location>
        <begin position="418"/>
        <end position="479"/>
    </location>
</feature>
<dbReference type="AlphaFoldDB" id="A0A8H4BI72"/>
<feature type="compositionally biased region" description="Basic residues" evidence="1">
    <location>
        <begin position="661"/>
        <end position="670"/>
    </location>
</feature>
<evidence type="ECO:0000313" key="3">
    <source>
        <dbReference type="EMBL" id="KAF1802784.1"/>
    </source>
</evidence>
<dbReference type="PANTHER" id="PTHR39463">
    <property type="entry name" value="MEDUSA"/>
    <property type="match status" value="1"/>
</dbReference>
<protein>
    <recommendedName>
        <fullName evidence="2">DUF7082 domain-containing protein</fullName>
    </recommendedName>
</protein>
<proteinExistence type="predicted"/>
<organism evidence="3 4">
    <name type="scientific">Mucor circinelloides f. lusitanicus</name>
    <name type="common">Mucor racemosus var. lusitanicus</name>
    <dbReference type="NCBI Taxonomy" id="29924"/>
    <lineage>
        <taxon>Eukaryota</taxon>
        <taxon>Fungi</taxon>
        <taxon>Fungi incertae sedis</taxon>
        <taxon>Mucoromycota</taxon>
        <taxon>Mucoromycotina</taxon>
        <taxon>Mucoromycetes</taxon>
        <taxon>Mucorales</taxon>
        <taxon>Mucorineae</taxon>
        <taxon>Mucoraceae</taxon>
        <taxon>Mucor</taxon>
    </lineage>
</organism>
<evidence type="ECO:0000259" key="2">
    <source>
        <dbReference type="Pfam" id="PF23305"/>
    </source>
</evidence>
<sequence length="670" mass="74111">MPLDYDMLLKDVDDGSTGAHKEANELFQGLFAQAHDHNSISNLSSSASSSPQQHADVQRRPNVVQWGPHDGQESGTIVSIVLQHHQEAAPMKIVFGALTVETAQQQHTVDSSSSNDSSVWITLAASVPPLKDVRSDAHQVRISVCLFDRNDPDLAVDTWDVGHFTYLEEDQAITSSRKRALSCEPDECAQKKHTYDVKADHEQQHSEDVNSQLLKLLAPYDPLLTASHSDSNGSASAATATNAWLSPTSSSDSSCSSSRAPQHPSNYSTSSVPPTFPLTVNHMMLQQGLLNSKRPQQQQYLASSSSSSLDMAHKQQDMYRMYSNMQQQRHHPYLMHQHYPNQPTNYMSHAMSNYIQSMGSSHHNSILYSMPDYQRIQQQSLSTPYTTSSSSQSVPRRASAPSTTSYTTTSSNSCALNKAHLKLNGDLMDMVTNWSVPEWQSGRRLVHFWRRTTTGADGNLALVECGFEPMDQQLYHQQRMRDNVAAVAAAAAAAAAVSNNGASVNIKSHASATTGSRHAGGGGGGANNTAPIVISCIYWRERNDYFITSVDCIYLLESLIGIQFTVEEKNRIRRNLEGFRPLTVSKCKAECADFFKLIMSFPHPKPRNIEKDVKVFSWKTLPHALRKIIRKYTPSYIASTPLEPIHPQQTSNSASSSSASHLHHSNINKF</sequence>
<feature type="region of interest" description="Disordered" evidence="1">
    <location>
        <begin position="378"/>
        <end position="411"/>
    </location>
</feature>
<feature type="compositionally biased region" description="Low complexity" evidence="1">
    <location>
        <begin position="40"/>
        <end position="50"/>
    </location>
</feature>
<feature type="region of interest" description="Disordered" evidence="1">
    <location>
        <begin position="643"/>
        <end position="670"/>
    </location>
</feature>